<dbReference type="KEGG" id="bfc:BacF7301_25670"/>
<name>A0A6H0KY09_9BACE</name>
<dbReference type="EMBL" id="CP050831">
    <property type="protein sequence ID" value="QIU97337.1"/>
    <property type="molecule type" value="Genomic_DNA"/>
</dbReference>
<gene>
    <name evidence="1" type="ORF">BacF7301_25670</name>
</gene>
<evidence type="ECO:0000313" key="1">
    <source>
        <dbReference type="EMBL" id="QIU97337.1"/>
    </source>
</evidence>
<dbReference type="Proteomes" id="UP000501780">
    <property type="component" value="Chromosome"/>
</dbReference>
<accession>A0A6H0KY09</accession>
<sequence>MKLLKLLFVVLLFSCNDDSSESLETGEPKQIVVTMMNPNATDITNVTGTYNLEKNKEYCVREDGKYKILLTKSEYEDKDKKKQEILTYSIFDVANQKYLYYTTGIDVAKRLEKEWKYYRTYDPEKVDIQNPVCTSNIKEE</sequence>
<dbReference type="RefSeq" id="WP_167967032.1">
    <property type="nucleotide sequence ID" value="NZ_CP050831.1"/>
</dbReference>
<organism evidence="1 2">
    <name type="scientific">Bacteroides faecium</name>
    <dbReference type="NCBI Taxonomy" id="2715212"/>
    <lineage>
        <taxon>Bacteria</taxon>
        <taxon>Pseudomonadati</taxon>
        <taxon>Bacteroidota</taxon>
        <taxon>Bacteroidia</taxon>
        <taxon>Bacteroidales</taxon>
        <taxon>Bacteroidaceae</taxon>
        <taxon>Bacteroides</taxon>
    </lineage>
</organism>
<keyword evidence="2" id="KW-1185">Reference proteome</keyword>
<reference evidence="1 2" key="1">
    <citation type="submission" date="2020-03" db="EMBL/GenBank/DDBJ databases">
        <title>Genomic analysis of Bacteroides faecium CBA7301.</title>
        <authorList>
            <person name="Kim J."/>
            <person name="Roh S.W."/>
        </authorList>
    </citation>
    <scope>NUCLEOTIDE SEQUENCE [LARGE SCALE GENOMIC DNA]</scope>
    <source>
        <strain evidence="1 2">CBA7301</strain>
    </source>
</reference>
<dbReference type="AlphaFoldDB" id="A0A6H0KY09"/>
<protein>
    <submittedName>
        <fullName evidence="1">Uncharacterized protein</fullName>
    </submittedName>
</protein>
<evidence type="ECO:0000313" key="2">
    <source>
        <dbReference type="Proteomes" id="UP000501780"/>
    </source>
</evidence>
<proteinExistence type="predicted"/>